<proteinExistence type="predicted"/>
<dbReference type="HOGENOM" id="CLU_051326_1_0_6"/>
<dbReference type="AlphaFoldDB" id="B1KD64"/>
<dbReference type="RefSeq" id="WP_012326232.1">
    <property type="nucleotide sequence ID" value="NC_010506.1"/>
</dbReference>
<protein>
    <submittedName>
        <fullName evidence="2">Long-chain-fatty-acid--luciferin-component ligase</fullName>
        <ecNumber evidence="2">6.2.1.19</ecNumber>
    </submittedName>
</protein>
<dbReference type="GO" id="GO:0047474">
    <property type="term" value="F:long-chain fatty acid--protein ligase activity"/>
    <property type="evidence" value="ECO:0007669"/>
    <property type="project" value="UniProtKB-EC"/>
</dbReference>
<evidence type="ECO:0000313" key="3">
    <source>
        <dbReference type="Proteomes" id="UP000002168"/>
    </source>
</evidence>
<evidence type="ECO:0000313" key="2">
    <source>
        <dbReference type="EMBL" id="ACA87899.1"/>
    </source>
</evidence>
<sequence>MAILKPIEKCDIIASSEIDDLIFMSSPQEWTFEEQKEIQDRLVRESFDYHYNRNEDYRQYCITQHINENILSIDDIPVYPTSVFKHLRLHTANESEIENWYTSSGTSGVKSHIARDRLSIERLLGSVNFGMKYVGDWFDHQMELVNLGPDRFNTNNVWFKYVMSLVELLYPTEFTVDDDQIDFKKTVDSLFRIHSTTKDICLIGPPYFIFLLCQYMKENRIELNAGTRLHIITGGGWKSNQSESLNRHDFNQMLMGTFHLANENQIRDTFNQVELNTCFFEDKFQRKHVPPWVYARALDPVTLKPVPEGEQGLLSYMDASSTGYPAFIITDDIGTVQHIKAPDPYPGTTIEIIRRLSTRAQKGCALSMSNSIKGKATLRMDV</sequence>
<organism evidence="2 3">
    <name type="scientific">Shewanella woodyi (strain ATCC 51908 / MS32)</name>
    <dbReference type="NCBI Taxonomy" id="392500"/>
    <lineage>
        <taxon>Bacteria</taxon>
        <taxon>Pseudomonadati</taxon>
        <taxon>Pseudomonadota</taxon>
        <taxon>Gammaproteobacteria</taxon>
        <taxon>Alteromonadales</taxon>
        <taxon>Shewanellaceae</taxon>
        <taxon>Shewanella</taxon>
    </lineage>
</organism>
<keyword evidence="3" id="KW-1185">Reference proteome</keyword>
<dbReference type="InterPro" id="IPR007534">
    <property type="entry name" value="LuxE"/>
</dbReference>
<accession>B1KD64</accession>
<dbReference type="Pfam" id="PF04443">
    <property type="entry name" value="LuxE"/>
    <property type="match status" value="1"/>
</dbReference>
<reference evidence="2 3" key="1">
    <citation type="submission" date="2008-02" db="EMBL/GenBank/DDBJ databases">
        <title>Complete sequence of Shewanella woodyi ATCC 51908.</title>
        <authorList>
            <consortium name="US DOE Joint Genome Institute"/>
            <person name="Copeland A."/>
            <person name="Lucas S."/>
            <person name="Lapidus A."/>
            <person name="Glavina del Rio T."/>
            <person name="Dalin E."/>
            <person name="Tice H."/>
            <person name="Bruce D."/>
            <person name="Goodwin L."/>
            <person name="Pitluck S."/>
            <person name="Sims D."/>
            <person name="Brettin T."/>
            <person name="Detter J.C."/>
            <person name="Han C."/>
            <person name="Kuske C.R."/>
            <person name="Schmutz J."/>
            <person name="Larimer F."/>
            <person name="Land M."/>
            <person name="Hauser L."/>
            <person name="Kyrpides N."/>
            <person name="Lykidis A."/>
            <person name="Zhao J.-S."/>
            <person name="Richardson P."/>
        </authorList>
    </citation>
    <scope>NUCLEOTIDE SEQUENCE [LARGE SCALE GENOMIC DNA]</scope>
    <source>
        <strain evidence="3">ATCC 51908 / MS32</strain>
    </source>
</reference>
<dbReference type="EMBL" id="CP000961">
    <property type="protein sequence ID" value="ACA87899.1"/>
    <property type="molecule type" value="Genomic_DNA"/>
</dbReference>
<dbReference type="EC" id="6.2.1.19" evidence="2"/>
<dbReference type="eggNOG" id="COG1541">
    <property type="taxonomic scope" value="Bacteria"/>
</dbReference>
<dbReference type="STRING" id="392500.Swoo_3637"/>
<dbReference type="Proteomes" id="UP000002168">
    <property type="component" value="Chromosome"/>
</dbReference>
<dbReference type="Gene3D" id="3.40.50.12780">
    <property type="entry name" value="N-terminal domain of ligase-like"/>
    <property type="match status" value="1"/>
</dbReference>
<dbReference type="InterPro" id="IPR042099">
    <property type="entry name" value="ANL_N_sf"/>
</dbReference>
<feature type="domain" description="Acyl-protein synthetase LuxE" evidence="1">
    <location>
        <begin position="6"/>
        <end position="371"/>
    </location>
</feature>
<gene>
    <name evidence="2" type="ordered locus">Swoo_3637</name>
</gene>
<dbReference type="GO" id="GO:0008218">
    <property type="term" value="P:bioluminescence"/>
    <property type="evidence" value="ECO:0007669"/>
    <property type="project" value="InterPro"/>
</dbReference>
<name>B1KD64_SHEWM</name>
<dbReference type="KEGG" id="swd:Swoo_3637"/>
<keyword evidence="2" id="KW-0436">Ligase</keyword>
<evidence type="ECO:0000259" key="1">
    <source>
        <dbReference type="Pfam" id="PF04443"/>
    </source>
</evidence>
<dbReference type="InterPro" id="IPR016671">
    <property type="entry name" value="LuxE_bac"/>
</dbReference>
<dbReference type="PIRSF" id="PIRSF016580">
    <property type="entry name" value="Acyl-protein_synthetase_LuxE"/>
    <property type="match status" value="1"/>
</dbReference>